<proteinExistence type="predicted"/>
<dbReference type="AlphaFoldDB" id="A0A6A5ZUH1"/>
<keyword evidence="2" id="KW-1185">Reference proteome</keyword>
<dbReference type="SUPFAM" id="SSF53474">
    <property type="entry name" value="alpha/beta-Hydrolases"/>
    <property type="match status" value="1"/>
</dbReference>
<dbReference type="EMBL" id="ML977310">
    <property type="protein sequence ID" value="KAF2122457.1"/>
    <property type="molecule type" value="Genomic_DNA"/>
</dbReference>
<dbReference type="OrthoDB" id="94039at2759"/>
<reference evidence="1" key="1">
    <citation type="journal article" date="2020" name="Stud. Mycol.">
        <title>101 Dothideomycetes genomes: a test case for predicting lifestyles and emergence of pathogens.</title>
        <authorList>
            <person name="Haridas S."/>
            <person name="Albert R."/>
            <person name="Binder M."/>
            <person name="Bloem J."/>
            <person name="Labutti K."/>
            <person name="Salamov A."/>
            <person name="Andreopoulos B."/>
            <person name="Baker S."/>
            <person name="Barry K."/>
            <person name="Bills G."/>
            <person name="Bluhm B."/>
            <person name="Cannon C."/>
            <person name="Castanera R."/>
            <person name="Culley D."/>
            <person name="Daum C."/>
            <person name="Ezra D."/>
            <person name="Gonzalez J."/>
            <person name="Henrissat B."/>
            <person name="Kuo A."/>
            <person name="Liang C."/>
            <person name="Lipzen A."/>
            <person name="Lutzoni F."/>
            <person name="Magnuson J."/>
            <person name="Mondo S."/>
            <person name="Nolan M."/>
            <person name="Ohm R."/>
            <person name="Pangilinan J."/>
            <person name="Park H.-J."/>
            <person name="Ramirez L."/>
            <person name="Alfaro M."/>
            <person name="Sun H."/>
            <person name="Tritt A."/>
            <person name="Yoshinaga Y."/>
            <person name="Zwiers L.-H."/>
            <person name="Turgeon B."/>
            <person name="Goodwin S."/>
            <person name="Spatafora J."/>
            <person name="Crous P."/>
            <person name="Grigoriev I."/>
        </authorList>
    </citation>
    <scope>NUCLEOTIDE SEQUENCE</scope>
    <source>
        <strain evidence="1">CBS 627.86</strain>
    </source>
</reference>
<evidence type="ECO:0000313" key="1">
    <source>
        <dbReference type="EMBL" id="KAF2122457.1"/>
    </source>
</evidence>
<dbReference type="Proteomes" id="UP000799770">
    <property type="component" value="Unassembled WGS sequence"/>
</dbReference>
<gene>
    <name evidence="1" type="ORF">BDV96DRAFT_608510</name>
</gene>
<organism evidence="1 2">
    <name type="scientific">Lophiotrema nucula</name>
    <dbReference type="NCBI Taxonomy" id="690887"/>
    <lineage>
        <taxon>Eukaryota</taxon>
        <taxon>Fungi</taxon>
        <taxon>Dikarya</taxon>
        <taxon>Ascomycota</taxon>
        <taxon>Pezizomycotina</taxon>
        <taxon>Dothideomycetes</taxon>
        <taxon>Pleosporomycetidae</taxon>
        <taxon>Pleosporales</taxon>
        <taxon>Lophiotremataceae</taxon>
        <taxon>Lophiotrema</taxon>
    </lineage>
</organism>
<dbReference type="Gene3D" id="3.40.50.1820">
    <property type="entry name" value="alpha/beta hydrolase"/>
    <property type="match status" value="1"/>
</dbReference>
<protein>
    <submittedName>
        <fullName evidence="1">Uncharacterized protein</fullName>
    </submittedName>
</protein>
<accession>A0A6A5ZUH1</accession>
<name>A0A6A5ZUH1_9PLEO</name>
<sequence length="359" mass="40029">MVSAPAPFHIIKHTVPSQHIREYARATSTVDGDLDVVVNQYIPKSNHNPQWGDVTIHCYSCYSSIMPWSIIAMVNHFRGEMIRPIVGTGHSMGAGQLVLASLIHPRLFTSLILLEPVIGTSIHECQGPALTRASTFRRDTWPSLEEADERVLQRWIEYGYRAIPTVAHQDTVTLATTKHQGVFSYLRPNFKGIQVVSNPITQQHDRSDHIVVPVILAVGTDPLEKDAVRDIIDPVNATAPFYRAEPVIAYLGLRKAKLEKTGMGVGGSGGAKEQRVKEVVISRDTHLVPFEAVAECANAVSVWIEDEIKQWKTTEMLFIEGRESKSPREKVTVTPEWMERINNRNTVSIPLFRGNASGK</sequence>
<evidence type="ECO:0000313" key="2">
    <source>
        <dbReference type="Proteomes" id="UP000799770"/>
    </source>
</evidence>
<dbReference type="InterPro" id="IPR029058">
    <property type="entry name" value="AB_hydrolase_fold"/>
</dbReference>